<protein>
    <submittedName>
        <fullName evidence="4">Uncharacterized protein DUF4349</fullName>
    </submittedName>
</protein>
<name>A0A420DZ90_9FLAO</name>
<reference evidence="4 5" key="1">
    <citation type="submission" date="2018-09" db="EMBL/GenBank/DDBJ databases">
        <title>Genomic Encyclopedia of Archaeal and Bacterial Type Strains, Phase II (KMG-II): from individual species to whole genera.</title>
        <authorList>
            <person name="Goeker M."/>
        </authorList>
    </citation>
    <scope>NUCLEOTIDE SEQUENCE [LARGE SCALE GENOMIC DNA]</scope>
    <source>
        <strain evidence="4 5">DSM 16505</strain>
    </source>
</reference>
<sequence length="274" mass="31370">MIKKILNLFVVVVLLTACNGGGENLESYGNNKALGNMVIDKDIEESVELKGNNEAPVVERKLIKTGDVSFETNDLSATRNHIEQVLKKYKGYIATDNEYKSSQSITTNLTVRIPSKSFDDFLNEVSSKVSRFDSKNISVNDVTEQFLDVEARLKVKKELEQRYSEILKKASSVKEIIEVERELNNVRSEIESMEGRLKYLQNQVSYSTLTIRFYKTEISKAYSKSYGKRLAEAFSSGIDNIKWFFIGLVNIWPFILLIIILIIFIKKRIKRKKG</sequence>
<evidence type="ECO:0000256" key="2">
    <source>
        <dbReference type="SAM" id="Phobius"/>
    </source>
</evidence>
<evidence type="ECO:0000313" key="5">
    <source>
        <dbReference type="Proteomes" id="UP000285780"/>
    </source>
</evidence>
<feature type="domain" description="DUF4349" evidence="3">
    <location>
        <begin position="60"/>
        <end position="264"/>
    </location>
</feature>
<dbReference type="EMBL" id="RAQM01000010">
    <property type="protein sequence ID" value="RKF03135.1"/>
    <property type="molecule type" value="Genomic_DNA"/>
</dbReference>
<keyword evidence="2" id="KW-0472">Membrane</keyword>
<evidence type="ECO:0000259" key="3">
    <source>
        <dbReference type="Pfam" id="PF14257"/>
    </source>
</evidence>
<dbReference type="AlphaFoldDB" id="A0A420DZ90"/>
<dbReference type="RefSeq" id="WP_120187249.1">
    <property type="nucleotide sequence ID" value="NZ_RAQM01000010.1"/>
</dbReference>
<evidence type="ECO:0000256" key="1">
    <source>
        <dbReference type="SAM" id="Coils"/>
    </source>
</evidence>
<accession>A0A420DZ90</accession>
<feature type="coiled-coil region" evidence="1">
    <location>
        <begin position="156"/>
        <end position="203"/>
    </location>
</feature>
<dbReference type="InterPro" id="IPR025645">
    <property type="entry name" value="DUF4349"/>
</dbReference>
<keyword evidence="5" id="KW-1185">Reference proteome</keyword>
<proteinExistence type="predicted"/>
<keyword evidence="2" id="KW-1133">Transmembrane helix</keyword>
<keyword evidence="1" id="KW-0175">Coiled coil</keyword>
<keyword evidence="2" id="KW-0812">Transmembrane</keyword>
<dbReference type="PROSITE" id="PS51257">
    <property type="entry name" value="PROKAR_LIPOPROTEIN"/>
    <property type="match status" value="1"/>
</dbReference>
<evidence type="ECO:0000313" key="4">
    <source>
        <dbReference type="EMBL" id="RKF03135.1"/>
    </source>
</evidence>
<dbReference type="Pfam" id="PF14257">
    <property type="entry name" value="DUF4349"/>
    <property type="match status" value="1"/>
</dbReference>
<dbReference type="Proteomes" id="UP000285780">
    <property type="component" value="Unassembled WGS sequence"/>
</dbReference>
<feature type="transmembrane region" description="Helical" evidence="2">
    <location>
        <begin position="243"/>
        <end position="265"/>
    </location>
</feature>
<organism evidence="4 5">
    <name type="scientific">Tenacibaculum lutimaris</name>
    <dbReference type="NCBI Taxonomy" id="285258"/>
    <lineage>
        <taxon>Bacteria</taxon>
        <taxon>Pseudomonadati</taxon>
        <taxon>Bacteroidota</taxon>
        <taxon>Flavobacteriia</taxon>
        <taxon>Flavobacteriales</taxon>
        <taxon>Flavobacteriaceae</taxon>
        <taxon>Tenacibaculum</taxon>
    </lineage>
</organism>
<comment type="caution">
    <text evidence="4">The sequence shown here is derived from an EMBL/GenBank/DDBJ whole genome shotgun (WGS) entry which is preliminary data.</text>
</comment>
<gene>
    <name evidence="4" type="ORF">C8N26_2125</name>
</gene>